<dbReference type="InterPro" id="IPR006255">
    <property type="entry name" value="SucB"/>
</dbReference>
<dbReference type="Pfam" id="PF00364">
    <property type="entry name" value="Biotin_lipoyl"/>
    <property type="match status" value="1"/>
</dbReference>
<evidence type="ECO:0000256" key="4">
    <source>
        <dbReference type="ARBA" id="ARBA00007317"/>
    </source>
</evidence>
<gene>
    <name evidence="13" type="primary">sucB</name>
    <name evidence="13" type="ORF">D9V75_01460</name>
</gene>
<dbReference type="UniPathway" id="UPA00868">
    <property type="reaction ID" value="UER00840"/>
</dbReference>
<dbReference type="InterPro" id="IPR011053">
    <property type="entry name" value="Single_hybrid_motif"/>
</dbReference>
<keyword evidence="6 13" id="KW-0808">Transferase</keyword>
<dbReference type="InterPro" id="IPR050537">
    <property type="entry name" value="2-oxoacid_dehydrogenase"/>
</dbReference>
<dbReference type="NCBIfam" id="NF004309">
    <property type="entry name" value="PRK05704.1"/>
    <property type="match status" value="1"/>
</dbReference>
<dbReference type="PANTHER" id="PTHR43416:SF5">
    <property type="entry name" value="DIHYDROLIPOYLLYSINE-RESIDUE SUCCINYLTRANSFERASE COMPONENT OF 2-OXOGLUTARATE DEHYDROGENASE COMPLEX, MITOCHONDRIAL"/>
    <property type="match status" value="1"/>
</dbReference>
<comment type="function">
    <text evidence="2">E2 component of the 2-oxoglutarate dehydrogenase (OGDH) complex which catalyzes the second step in the conversion of 2-oxoglutarate to succinyl-CoA and CO(2).</text>
</comment>
<dbReference type="GO" id="GO:0006099">
    <property type="term" value="P:tricarboxylic acid cycle"/>
    <property type="evidence" value="ECO:0007669"/>
    <property type="project" value="UniProtKB-UniRule"/>
</dbReference>
<evidence type="ECO:0000256" key="6">
    <source>
        <dbReference type="ARBA" id="ARBA00022679"/>
    </source>
</evidence>
<evidence type="ECO:0000256" key="3">
    <source>
        <dbReference type="ARBA" id="ARBA00005145"/>
    </source>
</evidence>
<dbReference type="GO" id="GO:0005829">
    <property type="term" value="C:cytosol"/>
    <property type="evidence" value="ECO:0007669"/>
    <property type="project" value="TreeGrafter"/>
</dbReference>
<evidence type="ECO:0000256" key="1">
    <source>
        <dbReference type="ARBA" id="ARBA00001938"/>
    </source>
</evidence>
<dbReference type="GO" id="GO:0045252">
    <property type="term" value="C:oxoglutarate dehydrogenase complex"/>
    <property type="evidence" value="ECO:0007669"/>
    <property type="project" value="UniProtKB-UniRule"/>
</dbReference>
<comment type="catalytic activity">
    <reaction evidence="9">
        <text>N(6)-[(R)-dihydrolipoyl]-L-lysyl-[protein] + succinyl-CoA = N(6)-[(R)-S(8)-succinyldihydrolipoyl]-L-lysyl-[protein] + CoA</text>
        <dbReference type="Rhea" id="RHEA:15213"/>
        <dbReference type="Rhea" id="RHEA-COMP:10475"/>
        <dbReference type="Rhea" id="RHEA-COMP:20092"/>
        <dbReference type="ChEBI" id="CHEBI:57287"/>
        <dbReference type="ChEBI" id="CHEBI:57292"/>
        <dbReference type="ChEBI" id="CHEBI:83100"/>
        <dbReference type="ChEBI" id="CHEBI:83120"/>
        <dbReference type="EC" id="2.3.1.61"/>
    </reaction>
</comment>
<dbReference type="GO" id="GO:0004149">
    <property type="term" value="F:dihydrolipoyllysine-residue succinyltransferase activity"/>
    <property type="evidence" value="ECO:0007669"/>
    <property type="project" value="UniProtKB-UniRule"/>
</dbReference>
<reference evidence="13 14" key="2">
    <citation type="submission" date="2019-05" db="EMBL/GenBank/DDBJ databases">
        <title>Genome evolution of the obligate endosymbiont Buchnera aphidicola.</title>
        <authorList>
            <person name="Moran N.A."/>
        </authorList>
    </citation>
    <scope>NUCLEOTIDE SEQUENCE [LARGE SCALE GENOMIC DNA]</scope>
    <source>
        <strain evidence="13 14">Mst</strain>
    </source>
</reference>
<accession>A0A4D6YEX0</accession>
<protein>
    <recommendedName>
        <fullName evidence="10">Dihydrolipoyllysine-residue succinyltransferase</fullName>
        <ecNumber evidence="10">2.3.1.61</ecNumber>
    </recommendedName>
</protein>
<dbReference type="Gene3D" id="3.30.559.10">
    <property type="entry name" value="Chloramphenicol acetyltransferase-like domain"/>
    <property type="match status" value="1"/>
</dbReference>
<dbReference type="Gene3D" id="2.40.50.100">
    <property type="match status" value="1"/>
</dbReference>
<feature type="compositionally biased region" description="Polar residues" evidence="11">
    <location>
        <begin position="98"/>
        <end position="109"/>
    </location>
</feature>
<evidence type="ECO:0000256" key="10">
    <source>
        <dbReference type="NCBIfam" id="TIGR01347"/>
    </source>
</evidence>
<evidence type="ECO:0000313" key="13">
    <source>
        <dbReference type="EMBL" id="QCI24374.1"/>
    </source>
</evidence>
<evidence type="ECO:0000256" key="11">
    <source>
        <dbReference type="SAM" id="MobiDB-lite"/>
    </source>
</evidence>
<evidence type="ECO:0000256" key="5">
    <source>
        <dbReference type="ARBA" id="ARBA00022532"/>
    </source>
</evidence>
<feature type="region of interest" description="Disordered" evidence="11">
    <location>
        <begin position="87"/>
        <end position="109"/>
    </location>
</feature>
<feature type="compositionally biased region" description="Basic and acidic residues" evidence="11">
    <location>
        <begin position="87"/>
        <end position="96"/>
    </location>
</feature>
<comment type="cofactor">
    <cofactor evidence="1">
        <name>(R)-lipoate</name>
        <dbReference type="ChEBI" id="CHEBI:83088"/>
    </cofactor>
</comment>
<dbReference type="EC" id="2.3.1.61" evidence="10"/>
<dbReference type="InterPro" id="IPR023213">
    <property type="entry name" value="CAT-like_dom_sf"/>
</dbReference>
<proteinExistence type="inferred from homology"/>
<keyword evidence="5" id="KW-0816">Tricarboxylic acid cycle</keyword>
<evidence type="ECO:0000256" key="8">
    <source>
        <dbReference type="ARBA" id="ARBA00023315"/>
    </source>
</evidence>
<evidence type="ECO:0000256" key="9">
    <source>
        <dbReference type="ARBA" id="ARBA00052761"/>
    </source>
</evidence>
<dbReference type="RefSeq" id="WP_158343553.1">
    <property type="nucleotide sequence ID" value="NZ_CP034861.1"/>
</dbReference>
<comment type="pathway">
    <text evidence="3">Amino-acid degradation; L-lysine degradation via saccharopine pathway; glutaryl-CoA from L-lysine: step 6/6.</text>
</comment>
<name>A0A4D6YEX0_9GAMM</name>
<dbReference type="PROSITE" id="PS50968">
    <property type="entry name" value="BIOTINYL_LIPOYL"/>
    <property type="match status" value="1"/>
</dbReference>
<dbReference type="SUPFAM" id="SSF52777">
    <property type="entry name" value="CoA-dependent acyltransferases"/>
    <property type="match status" value="1"/>
</dbReference>
<dbReference type="InterPro" id="IPR001078">
    <property type="entry name" value="2-oxoacid_DH_actylTfrase"/>
</dbReference>
<feature type="domain" description="Lipoyl-binding" evidence="12">
    <location>
        <begin position="3"/>
        <end position="78"/>
    </location>
</feature>
<keyword evidence="7" id="KW-0450">Lipoyl</keyword>
<evidence type="ECO:0000313" key="14">
    <source>
        <dbReference type="Proteomes" id="UP000298673"/>
    </source>
</evidence>
<comment type="similarity">
    <text evidence="4">Belongs to the 2-oxoacid dehydrogenase family.</text>
</comment>
<keyword evidence="8 13" id="KW-0012">Acyltransferase</keyword>
<dbReference type="AlphaFoldDB" id="A0A4D6YEX0"/>
<evidence type="ECO:0000256" key="2">
    <source>
        <dbReference type="ARBA" id="ARBA00004052"/>
    </source>
</evidence>
<reference evidence="13 14" key="1">
    <citation type="submission" date="2018-12" db="EMBL/GenBank/DDBJ databases">
        <authorList>
            <person name="Chong R.A."/>
        </authorList>
    </citation>
    <scope>NUCLEOTIDE SEQUENCE [LARGE SCALE GENOMIC DNA]</scope>
    <source>
        <strain evidence="13 14">Mst</strain>
    </source>
</reference>
<dbReference type="SUPFAM" id="SSF51230">
    <property type="entry name" value="Single hybrid motif"/>
    <property type="match status" value="1"/>
</dbReference>
<dbReference type="CDD" id="cd06849">
    <property type="entry name" value="lipoyl_domain"/>
    <property type="match status" value="1"/>
</dbReference>
<organism evidence="13 14">
    <name type="scientific">Buchnera aphidicola</name>
    <name type="common">Muscaphis stroyani</name>
    <dbReference type="NCBI Taxonomy" id="1241869"/>
    <lineage>
        <taxon>Bacteria</taxon>
        <taxon>Pseudomonadati</taxon>
        <taxon>Pseudomonadota</taxon>
        <taxon>Gammaproteobacteria</taxon>
        <taxon>Enterobacterales</taxon>
        <taxon>Erwiniaceae</taxon>
        <taxon>Buchnera</taxon>
    </lineage>
</organism>
<sequence>MNSIDVLVPDLPESITDATVAKWHKKTGDRVNHNDKLVDIETDKVMLEVSSPCDGILDKIAEKTGKIVKSQQILSTIICLNTGVKNNSKDSQRDKSFLNYNQPSGMQTQNHSYSLKEKISFFTPSIRRLIRTHSIDISKINLNEIKNKTFPKEFFNHIDPLTDKNKSKHSFENVPDNLKEETILKSKNRVKMTRLRQKISERLLEAKNNMAMLTTFNEVNMEPIILLRKKYRKDFEQKHGIRIGFMSFYVKAVVEALKEFPEINAFIDNEDIVYHNNFDISIAISTPRGLITPVLRNADKMSMHEIEKKIKEFSIKGSENKITIEELRGGNFTITNGGIFGSLMSTPIINPPQAAILGMHLIQDRPMAVNGKIKILPMMYLALSYDHCLIDGKESVSFLKKIKNILEDFTRLLINI</sequence>
<dbReference type="GO" id="GO:0033512">
    <property type="term" value="P:L-lysine catabolic process to acetyl-CoA via saccharopine"/>
    <property type="evidence" value="ECO:0007669"/>
    <property type="project" value="UniProtKB-UniPathway"/>
</dbReference>
<dbReference type="InterPro" id="IPR000089">
    <property type="entry name" value="Biotin_lipoyl"/>
</dbReference>
<dbReference type="PANTHER" id="PTHR43416">
    <property type="entry name" value="DIHYDROLIPOYLLYSINE-RESIDUE SUCCINYLTRANSFERASE COMPONENT OF 2-OXOGLUTARATE DEHYDROGENASE COMPLEX, MITOCHONDRIAL-RELATED"/>
    <property type="match status" value="1"/>
</dbReference>
<dbReference type="NCBIfam" id="TIGR01347">
    <property type="entry name" value="sucB"/>
    <property type="match status" value="1"/>
</dbReference>
<dbReference type="EMBL" id="CP034861">
    <property type="protein sequence ID" value="QCI24374.1"/>
    <property type="molecule type" value="Genomic_DNA"/>
</dbReference>
<dbReference type="Proteomes" id="UP000298673">
    <property type="component" value="Chromosome"/>
</dbReference>
<evidence type="ECO:0000256" key="7">
    <source>
        <dbReference type="ARBA" id="ARBA00022823"/>
    </source>
</evidence>
<dbReference type="Pfam" id="PF00198">
    <property type="entry name" value="2-oxoacid_dh"/>
    <property type="match status" value="1"/>
</dbReference>
<dbReference type="OrthoDB" id="9805770at2"/>
<evidence type="ECO:0000259" key="12">
    <source>
        <dbReference type="PROSITE" id="PS50968"/>
    </source>
</evidence>